<accession>A0A6G9YEF2</accession>
<dbReference type="Pfam" id="PF13378">
    <property type="entry name" value="MR_MLE_C"/>
    <property type="match status" value="1"/>
</dbReference>
<dbReference type="Gene3D" id="3.30.390.10">
    <property type="entry name" value="Enolase-like, N-terminal domain"/>
    <property type="match status" value="1"/>
</dbReference>
<dbReference type="SUPFAM" id="SSF54826">
    <property type="entry name" value="Enolase N-terminal domain-like"/>
    <property type="match status" value="1"/>
</dbReference>
<dbReference type="Gene3D" id="3.20.20.120">
    <property type="entry name" value="Enolase-like C-terminal domain"/>
    <property type="match status" value="1"/>
</dbReference>
<dbReference type="SFLD" id="SFLDS00001">
    <property type="entry name" value="Enolase"/>
    <property type="match status" value="1"/>
</dbReference>
<dbReference type="SMART" id="SM00922">
    <property type="entry name" value="MR_MLE"/>
    <property type="match status" value="1"/>
</dbReference>
<evidence type="ECO:0000256" key="3">
    <source>
        <dbReference type="ARBA" id="ARBA00011973"/>
    </source>
</evidence>
<protein>
    <recommendedName>
        <fullName evidence="3">glucarate dehydratase</fullName>
        <ecNumber evidence="3">4.2.1.40</ecNumber>
    </recommendedName>
</protein>
<dbReference type="InterPro" id="IPR013341">
    <property type="entry name" value="Mandelate_racemase_N_dom"/>
</dbReference>
<dbReference type="Pfam" id="PF02746">
    <property type="entry name" value="MR_MLE_N"/>
    <property type="match status" value="1"/>
</dbReference>
<dbReference type="Proteomes" id="UP000503540">
    <property type="component" value="Chromosome"/>
</dbReference>
<dbReference type="PANTHER" id="PTHR48080:SF4">
    <property type="entry name" value="GLUCARATE DEHYDRATASE"/>
    <property type="match status" value="1"/>
</dbReference>
<name>A0A6G9YEF2_9NOCA</name>
<dbReference type="InterPro" id="IPR013342">
    <property type="entry name" value="Mandelate_racemase_C"/>
</dbReference>
<dbReference type="InterPro" id="IPR029065">
    <property type="entry name" value="Enolase_C-like"/>
</dbReference>
<organism evidence="5 6">
    <name type="scientific">Nocardia arthritidis</name>
    <dbReference type="NCBI Taxonomy" id="228602"/>
    <lineage>
        <taxon>Bacteria</taxon>
        <taxon>Bacillati</taxon>
        <taxon>Actinomycetota</taxon>
        <taxon>Actinomycetes</taxon>
        <taxon>Mycobacteriales</taxon>
        <taxon>Nocardiaceae</taxon>
        <taxon>Nocardia</taxon>
    </lineage>
</organism>
<evidence type="ECO:0000313" key="6">
    <source>
        <dbReference type="Proteomes" id="UP000503540"/>
    </source>
</evidence>
<dbReference type="InterPro" id="IPR034593">
    <property type="entry name" value="DgoD-like"/>
</dbReference>
<evidence type="ECO:0000256" key="2">
    <source>
        <dbReference type="ARBA" id="ARBA00005183"/>
    </source>
</evidence>
<dbReference type="PANTHER" id="PTHR48080">
    <property type="entry name" value="D-GALACTONATE DEHYDRATASE-RELATED"/>
    <property type="match status" value="1"/>
</dbReference>
<dbReference type="SFLD" id="SFLDG00055">
    <property type="entry name" value="glucarate_dehydratase"/>
    <property type="match status" value="1"/>
</dbReference>
<dbReference type="EMBL" id="CP046172">
    <property type="protein sequence ID" value="QIS11665.1"/>
    <property type="molecule type" value="Genomic_DNA"/>
</dbReference>
<gene>
    <name evidence="5" type="ORF">F5544_18985</name>
</gene>
<dbReference type="RefSeq" id="WP_167474445.1">
    <property type="nucleotide sequence ID" value="NZ_CP046172.1"/>
</dbReference>
<evidence type="ECO:0000259" key="4">
    <source>
        <dbReference type="SMART" id="SM00922"/>
    </source>
</evidence>
<comment type="pathway">
    <text evidence="2">Carbohydrate acid metabolism; D-glucarate degradation; 2,5-dioxopentanoate from D-glucarate: step 1/2.</text>
</comment>
<sequence>MTAVIKDVRLTPILIADPPLLLVGGVHQPYTPRLIVEVETDSGTVGLGETYGDRRYLERATELAPRLIGMPLAGINAIRLLGAQRASGDRLIDDNPLASGLRGALTTDKVRLSVLSAFEVAALDAHGRELGLPVHALLGGKVRDRVDYSGYLFYKWAEHPVPDAPVDEWGAALDPDGVVELARKFKAHGGFHSFKLKGGVFEPEAECAAVEALAVAFPGHPLRLDPNAGWSAETALKVAERLSGTVEYLEDPTARLTDLAELHRRTGIPLATNMVVTSVAEIKPAFDLDAVQVVLSDHHYWGGLLATRELAAICGAYGKGVSMHSNTHLGISLAAMTHVAATIAELDHACDTHYPWQAEEVITEPFEFHDGAIEVTDAPGLGIELDRDALARFHERWQRMPALRDRDDIAAMRVVRPDYQPPAGPKF</sequence>
<comment type="catalytic activity">
    <reaction evidence="1">
        <text>D-glucarate = 5-dehydro-4-deoxy-D-glucarate + H2O</text>
        <dbReference type="Rhea" id="RHEA:14573"/>
        <dbReference type="ChEBI" id="CHEBI:15377"/>
        <dbReference type="ChEBI" id="CHEBI:30612"/>
        <dbReference type="ChEBI" id="CHEBI:42819"/>
        <dbReference type="EC" id="4.2.1.40"/>
    </reaction>
</comment>
<feature type="domain" description="Mandelate racemase/muconate lactonizing enzyme C-terminal" evidence="4">
    <location>
        <begin position="175"/>
        <end position="269"/>
    </location>
</feature>
<dbReference type="GO" id="GO:0008872">
    <property type="term" value="F:glucarate dehydratase activity"/>
    <property type="evidence" value="ECO:0007669"/>
    <property type="project" value="UniProtKB-EC"/>
</dbReference>
<dbReference type="SUPFAM" id="SSF51604">
    <property type="entry name" value="Enolase C-terminal domain-like"/>
    <property type="match status" value="1"/>
</dbReference>
<dbReference type="AlphaFoldDB" id="A0A6G9YEF2"/>
<dbReference type="KEGG" id="nah:F5544_18985"/>
<dbReference type="EC" id="4.2.1.40" evidence="3"/>
<dbReference type="InterPro" id="IPR029017">
    <property type="entry name" value="Enolase-like_N"/>
</dbReference>
<keyword evidence="6" id="KW-1185">Reference proteome</keyword>
<proteinExistence type="predicted"/>
<evidence type="ECO:0000256" key="1">
    <source>
        <dbReference type="ARBA" id="ARBA00001426"/>
    </source>
</evidence>
<dbReference type="InterPro" id="IPR036849">
    <property type="entry name" value="Enolase-like_C_sf"/>
</dbReference>
<reference evidence="5 6" key="1">
    <citation type="journal article" date="2019" name="ACS Chem. Biol.">
        <title>Identification and Mobilization of a Cryptic Antibiotic Biosynthesis Gene Locus from a Human-Pathogenic Nocardia Isolate.</title>
        <authorList>
            <person name="Herisse M."/>
            <person name="Ishida K."/>
            <person name="Porter J.L."/>
            <person name="Howden B."/>
            <person name="Hertweck C."/>
            <person name="Stinear T.P."/>
            <person name="Pidot S.J."/>
        </authorList>
    </citation>
    <scope>NUCLEOTIDE SEQUENCE [LARGE SCALE GENOMIC DNA]</scope>
    <source>
        <strain evidence="5 6">AUSMDU00012717</strain>
    </source>
</reference>
<evidence type="ECO:0000313" key="5">
    <source>
        <dbReference type="EMBL" id="QIS11665.1"/>
    </source>
</evidence>